<evidence type="ECO:0000256" key="3">
    <source>
        <dbReference type="ARBA" id="ARBA00023002"/>
    </source>
</evidence>
<feature type="binding site" evidence="6">
    <location>
        <position position="161"/>
    </location>
    <ligand>
        <name>substrate</name>
    </ligand>
</feature>
<dbReference type="Gene3D" id="3.40.50.10860">
    <property type="entry name" value="Leucine Dehydrogenase, chain A, domain 1"/>
    <property type="match status" value="1"/>
</dbReference>
<dbReference type="SMART" id="SM00839">
    <property type="entry name" value="ELFV_dehydrog"/>
    <property type="match status" value="1"/>
</dbReference>
<dbReference type="AlphaFoldDB" id="A0ABD3MC68"/>
<evidence type="ECO:0000256" key="2">
    <source>
        <dbReference type="ARBA" id="ARBA00011643"/>
    </source>
</evidence>
<dbReference type="InterPro" id="IPR046346">
    <property type="entry name" value="Aminoacid_DH-like_N_sf"/>
</dbReference>
<feature type="binding site" evidence="6">
    <location>
        <position position="457"/>
    </location>
    <ligand>
        <name>substrate</name>
    </ligand>
</feature>
<dbReference type="PRINTS" id="PR00082">
    <property type="entry name" value="GLFDHDRGNASE"/>
</dbReference>
<reference evidence="10 11" key="1">
    <citation type="submission" date="2024-10" db="EMBL/GenBank/DDBJ databases">
        <title>Updated reference genomes for cyclostephanoid diatoms.</title>
        <authorList>
            <person name="Roberts W.R."/>
            <person name="Alverson A.J."/>
        </authorList>
    </citation>
    <scope>NUCLEOTIDE SEQUENCE [LARGE SCALE GENOMIC DNA]</scope>
    <source>
        <strain evidence="10 11">AJA232-27</strain>
    </source>
</reference>
<evidence type="ECO:0000313" key="10">
    <source>
        <dbReference type="EMBL" id="KAL3759772.1"/>
    </source>
</evidence>
<feature type="domain" description="Glutamate/phenylalanine/leucine/valine/L-tryptophan dehydrogenase C-terminal" evidence="9">
    <location>
        <begin position="278"/>
        <end position="520"/>
    </location>
</feature>
<dbReference type="EMBL" id="JALLBG020000196">
    <property type="protein sequence ID" value="KAL3759772.1"/>
    <property type="molecule type" value="Genomic_DNA"/>
</dbReference>
<evidence type="ECO:0000256" key="7">
    <source>
        <dbReference type="PIRSR" id="PIRSR000185-3"/>
    </source>
</evidence>
<feature type="binding site" evidence="6">
    <location>
        <position position="140"/>
    </location>
    <ligand>
        <name>substrate</name>
    </ligand>
</feature>
<evidence type="ECO:0000259" key="9">
    <source>
        <dbReference type="SMART" id="SM00839"/>
    </source>
</evidence>
<dbReference type="Proteomes" id="UP001530293">
    <property type="component" value="Unassembled WGS sequence"/>
</dbReference>
<feature type="site" description="Important for catalysis" evidence="7">
    <location>
        <position position="241"/>
    </location>
</feature>
<keyword evidence="11" id="KW-1185">Reference proteome</keyword>
<dbReference type="SUPFAM" id="SSF51735">
    <property type="entry name" value="NAD(P)-binding Rossmann-fold domains"/>
    <property type="match status" value="1"/>
</dbReference>
<gene>
    <name evidence="10" type="ORF">ACHAWU_007516</name>
</gene>
<comment type="similarity">
    <text evidence="1 4 8">Belongs to the Glu/Leu/Phe/Val dehydrogenases family.</text>
</comment>
<dbReference type="InterPro" id="IPR014362">
    <property type="entry name" value="Glu_DH"/>
</dbReference>
<feature type="active site" description="Proton donor" evidence="5">
    <location>
        <position position="176"/>
    </location>
</feature>
<dbReference type="GO" id="GO:0004353">
    <property type="term" value="F:glutamate dehydrogenase [NAD(P)+] activity"/>
    <property type="evidence" value="ECO:0007669"/>
    <property type="project" value="UniProtKB-ARBA"/>
</dbReference>
<feature type="binding site" evidence="6">
    <location>
        <position position="317"/>
    </location>
    <ligand>
        <name>NAD(+)</name>
        <dbReference type="ChEBI" id="CHEBI:57540"/>
    </ligand>
</feature>
<dbReference type="SUPFAM" id="SSF53223">
    <property type="entry name" value="Aminoacid dehydrogenase-like, N-terminal domain"/>
    <property type="match status" value="1"/>
</dbReference>
<dbReference type="InterPro" id="IPR006095">
    <property type="entry name" value="Glu/Leu/Phe/Val/Trp_DH"/>
</dbReference>
<comment type="subunit">
    <text evidence="2">Homohexamer.</text>
</comment>
<evidence type="ECO:0000256" key="4">
    <source>
        <dbReference type="PIRNR" id="PIRNR000185"/>
    </source>
</evidence>
<evidence type="ECO:0000256" key="5">
    <source>
        <dbReference type="PIRSR" id="PIRSR000185-1"/>
    </source>
</evidence>
<evidence type="ECO:0000256" key="6">
    <source>
        <dbReference type="PIRSR" id="PIRSR000185-2"/>
    </source>
</evidence>
<dbReference type="InterPro" id="IPR006096">
    <property type="entry name" value="Glu/Leu/Phe/Val/Trp_DH_C"/>
</dbReference>
<dbReference type="InterPro" id="IPR036291">
    <property type="entry name" value="NAD(P)-bd_dom_sf"/>
</dbReference>
<organism evidence="10 11">
    <name type="scientific">Discostella pseudostelligera</name>
    <dbReference type="NCBI Taxonomy" id="259834"/>
    <lineage>
        <taxon>Eukaryota</taxon>
        <taxon>Sar</taxon>
        <taxon>Stramenopiles</taxon>
        <taxon>Ochrophyta</taxon>
        <taxon>Bacillariophyta</taxon>
        <taxon>Coscinodiscophyceae</taxon>
        <taxon>Thalassiosirophycidae</taxon>
        <taxon>Stephanodiscales</taxon>
        <taxon>Stephanodiscaceae</taxon>
        <taxon>Discostella</taxon>
    </lineage>
</organism>
<accession>A0ABD3MC68</accession>
<evidence type="ECO:0000256" key="1">
    <source>
        <dbReference type="ARBA" id="ARBA00006382"/>
    </source>
</evidence>
<proteinExistence type="inferred from homology"/>
<feature type="binding site" evidence="6">
    <location>
        <position position="240"/>
    </location>
    <ligand>
        <name>substrate</name>
    </ligand>
</feature>
<dbReference type="Gene3D" id="3.40.50.720">
    <property type="entry name" value="NAD(P)-binding Rossmann-like Domain"/>
    <property type="match status" value="1"/>
</dbReference>
<feature type="binding site" evidence="6">
    <location>
        <position position="285"/>
    </location>
    <ligand>
        <name>NAD(+)</name>
        <dbReference type="ChEBI" id="CHEBI:57540"/>
    </ligand>
</feature>
<dbReference type="InterPro" id="IPR050724">
    <property type="entry name" value="Glu_Leu_Phe_Val_DH"/>
</dbReference>
<dbReference type="Pfam" id="PF00208">
    <property type="entry name" value="ELFV_dehydrog"/>
    <property type="match status" value="1"/>
</dbReference>
<keyword evidence="3 4" id="KW-0560">Oxidoreductase</keyword>
<dbReference type="PIRSF" id="PIRSF000185">
    <property type="entry name" value="Glu_DH"/>
    <property type="match status" value="1"/>
</dbReference>
<evidence type="ECO:0000256" key="8">
    <source>
        <dbReference type="RuleBase" id="RU004417"/>
    </source>
</evidence>
<sequence>MLPPMKARRGAHKIISLIITFISLYRNSIGGAHGTTMNGGQTNMKSTTTTTPANLDFLNDLRSKYPHQPVFLQAVEEMAYAVEPLFHDPINGDFYRKAFLYLTEPERMISFHVPWMDDKGVQHVNRGWRIEFSSALGPYKGGLRFHPTVNDGILKFLGFEQIFKNALTGLPLGGGKGETIISRVKNGIVFHFSPCTYIFATGGADFDPKGKSEAEIRRFCESFMTQLCRYVDAATDVPAGDIGVGGKEVGYMYGQYKLLSNKHGEGVLTGKSKLIGGLELRPEATGFGLVYMAKLAVEDKMKSTLKESRCAVSGSGNVAQYTCRMLINLGAKVVSISDSNGCLVFEDGMSNDDWERIIQAKQVERLRLGALENMSGVYHPGGSPWTLPDLMVDFAFPCATQNEIDGNGASLLISKGVKGVFEGANLPVTAEGQDVFRASPILYIPGKAANAGGVGLSGLEMSQNAGRTYWKRETVDIMLKEMMAGVYQQMKAAAGEDGSLEQGCNRAGFLKVAHALKELGWVY</sequence>
<dbReference type="FunFam" id="3.40.50.720:FF:000030">
    <property type="entry name" value="Glutamate dehydrogenase"/>
    <property type="match status" value="1"/>
</dbReference>
<dbReference type="InterPro" id="IPR006097">
    <property type="entry name" value="Glu/Leu/Phe/Val/Trp_DH_dimer"/>
</dbReference>
<keyword evidence="6" id="KW-0547">Nucleotide-binding</keyword>
<comment type="caution">
    <text evidence="10">The sequence shown here is derived from an EMBL/GenBank/DDBJ whole genome shotgun (WGS) entry which is preliminary data.</text>
</comment>
<keyword evidence="6" id="KW-0520">NAD</keyword>
<dbReference type="PANTHER" id="PTHR43571:SF1">
    <property type="entry name" value="NADP-SPECIFIC GLUTAMATE DEHYDROGENASE 1-RELATED"/>
    <property type="match status" value="1"/>
</dbReference>
<evidence type="ECO:0000313" key="11">
    <source>
        <dbReference type="Proteomes" id="UP001530293"/>
    </source>
</evidence>
<protein>
    <recommendedName>
        <fullName evidence="4">Glutamate dehydrogenase</fullName>
    </recommendedName>
</protein>
<name>A0ABD3MC68_9STRA</name>
<feature type="binding site" evidence="6">
    <location>
        <position position="164"/>
    </location>
    <ligand>
        <name>substrate</name>
    </ligand>
</feature>
<dbReference type="PANTHER" id="PTHR43571">
    <property type="entry name" value="NADP-SPECIFIC GLUTAMATE DEHYDROGENASE 1-RELATED"/>
    <property type="match status" value="1"/>
</dbReference>
<dbReference type="Pfam" id="PF02812">
    <property type="entry name" value="ELFV_dehydrog_N"/>
    <property type="match status" value="2"/>
</dbReference>